<sequence>MVNVNTRIAQVLNRLPLLVQRGGVIVNRVVPNMLMYVNLYSKDKNTDMKYLSNFSGVNMMPELQRLNGIGRASILGSR</sequence>
<evidence type="ECO:0000313" key="2">
    <source>
        <dbReference type="Proteomes" id="UP000637774"/>
    </source>
</evidence>
<protein>
    <submittedName>
        <fullName evidence="1">Uncharacterized protein</fullName>
    </submittedName>
</protein>
<organism evidence="1 2">
    <name type="scientific">Hymenobacter frigidus</name>
    <dbReference type="NCBI Taxonomy" id="1524095"/>
    <lineage>
        <taxon>Bacteria</taxon>
        <taxon>Pseudomonadati</taxon>
        <taxon>Bacteroidota</taxon>
        <taxon>Cytophagia</taxon>
        <taxon>Cytophagales</taxon>
        <taxon>Hymenobacteraceae</taxon>
        <taxon>Hymenobacter</taxon>
    </lineage>
</organism>
<gene>
    <name evidence="1" type="ORF">GCM10011495_33930</name>
</gene>
<accession>A0ABQ2AEM0</accession>
<proteinExistence type="predicted"/>
<evidence type="ECO:0000313" key="1">
    <source>
        <dbReference type="EMBL" id="GGH89708.1"/>
    </source>
</evidence>
<dbReference type="Proteomes" id="UP000637774">
    <property type="component" value="Unassembled WGS sequence"/>
</dbReference>
<dbReference type="Pfam" id="PF00873">
    <property type="entry name" value="ACR_tran"/>
    <property type="match status" value="1"/>
</dbReference>
<reference evidence="2" key="1">
    <citation type="journal article" date="2019" name="Int. J. Syst. Evol. Microbiol.">
        <title>The Global Catalogue of Microorganisms (GCM) 10K type strain sequencing project: providing services to taxonomists for standard genome sequencing and annotation.</title>
        <authorList>
            <consortium name="The Broad Institute Genomics Platform"/>
            <consortium name="The Broad Institute Genome Sequencing Center for Infectious Disease"/>
            <person name="Wu L."/>
            <person name="Ma J."/>
        </authorList>
    </citation>
    <scope>NUCLEOTIDE SEQUENCE [LARGE SCALE GENOMIC DNA]</scope>
    <source>
        <strain evidence="2">CGMCC 1.14966</strain>
    </source>
</reference>
<comment type="caution">
    <text evidence="1">The sequence shown here is derived from an EMBL/GenBank/DDBJ whole genome shotgun (WGS) entry which is preliminary data.</text>
</comment>
<dbReference type="EMBL" id="BMGY01000044">
    <property type="protein sequence ID" value="GGH89708.1"/>
    <property type="molecule type" value="Genomic_DNA"/>
</dbReference>
<dbReference type="Gene3D" id="3.30.70.1320">
    <property type="entry name" value="Multidrug efflux transporter AcrB pore domain like"/>
    <property type="match status" value="1"/>
</dbReference>
<keyword evidence="2" id="KW-1185">Reference proteome</keyword>
<dbReference type="SUPFAM" id="SSF82693">
    <property type="entry name" value="Multidrug efflux transporter AcrB pore domain, PN1, PN2, PC1 and PC2 subdomains"/>
    <property type="match status" value="1"/>
</dbReference>
<name>A0ABQ2AEM0_9BACT</name>
<dbReference type="Gene3D" id="3.30.70.1430">
    <property type="entry name" value="Multidrug efflux transporter AcrB pore domain"/>
    <property type="match status" value="1"/>
</dbReference>
<dbReference type="InterPro" id="IPR001036">
    <property type="entry name" value="Acrflvin-R"/>
</dbReference>